<dbReference type="GO" id="GO:0004341">
    <property type="term" value="F:gluconolactonase activity"/>
    <property type="evidence" value="ECO:0007669"/>
    <property type="project" value="UniProtKB-EC"/>
</dbReference>
<name>A0A5B9VY89_9BACT</name>
<protein>
    <submittedName>
        <fullName evidence="6">Gluconolactonase</fullName>
        <ecNumber evidence="6">3.1.1.17</ecNumber>
    </submittedName>
</protein>
<feature type="active site" description="Proton donor/acceptor" evidence="2">
    <location>
        <position position="223"/>
    </location>
</feature>
<sequence length="299" mass="32433">MAKILRDAGLSELIGEASLERLAGGFVFTEGPLWRPDGATLFQDMKGQRTWLIGPDGTPAMIREQTRGANGQTFAKGGSVVFCEQDGRRVSRMNPDGSGVETVAETWSGQRLNSPNDIVARSDGLLYFSDPPYGVQPAERSLHFQGVYILDLDAEGPARTRLVADDFEKPNGLAFSPDEGTLYVCDTARYHIRAFDVQADGTFRPGSGRVVARMDPDEPGGPDGMKVDREGRLYVAVAQGVWVFEPSGKLLGILATPKRPANLAWCGGDGRELFLCIGEEVYRTRLEVAGILPPFTPAP</sequence>
<gene>
    <name evidence="6" type="primary">gnl_1</name>
    <name evidence="6" type="ORF">OJF2_11740</name>
</gene>
<dbReference type="SUPFAM" id="SSF63829">
    <property type="entry name" value="Calcium-dependent phosphotriesterase"/>
    <property type="match status" value="1"/>
</dbReference>
<feature type="domain" description="SMP-30/Gluconolactonase/LRE-like region" evidence="5">
    <location>
        <begin position="28"/>
        <end position="275"/>
    </location>
</feature>
<dbReference type="Gene3D" id="2.120.10.30">
    <property type="entry name" value="TolB, C-terminal domain"/>
    <property type="match status" value="1"/>
</dbReference>
<feature type="binding site" evidence="3">
    <location>
        <position position="116"/>
    </location>
    <ligand>
        <name>substrate</name>
    </ligand>
</feature>
<dbReference type="PRINTS" id="PR01790">
    <property type="entry name" value="SMP30FAMILY"/>
</dbReference>
<dbReference type="OrthoDB" id="272794at2"/>
<evidence type="ECO:0000259" key="5">
    <source>
        <dbReference type="Pfam" id="PF08450"/>
    </source>
</evidence>
<dbReference type="RefSeq" id="WP_148592057.1">
    <property type="nucleotide sequence ID" value="NZ_CP042997.1"/>
</dbReference>
<evidence type="ECO:0000313" key="7">
    <source>
        <dbReference type="Proteomes" id="UP000324233"/>
    </source>
</evidence>
<dbReference type="EC" id="3.1.1.17" evidence="6"/>
<keyword evidence="1 6" id="KW-0378">Hydrolase</keyword>
<dbReference type="Pfam" id="PF08450">
    <property type="entry name" value="SGL"/>
    <property type="match status" value="1"/>
</dbReference>
<dbReference type="InterPro" id="IPR005511">
    <property type="entry name" value="SMP-30"/>
</dbReference>
<comment type="cofactor">
    <cofactor evidence="3">
        <name>Zn(2+)</name>
        <dbReference type="ChEBI" id="CHEBI:29105"/>
    </cofactor>
    <text evidence="3">Binds 1 divalent metal cation per subunit.</text>
</comment>
<evidence type="ECO:0000256" key="1">
    <source>
        <dbReference type="ARBA" id="ARBA00022801"/>
    </source>
</evidence>
<evidence type="ECO:0000256" key="2">
    <source>
        <dbReference type="PIRSR" id="PIRSR605511-1"/>
    </source>
</evidence>
<organism evidence="6 7">
    <name type="scientific">Aquisphaera giovannonii</name>
    <dbReference type="NCBI Taxonomy" id="406548"/>
    <lineage>
        <taxon>Bacteria</taxon>
        <taxon>Pseudomonadati</taxon>
        <taxon>Planctomycetota</taxon>
        <taxon>Planctomycetia</taxon>
        <taxon>Isosphaerales</taxon>
        <taxon>Isosphaeraceae</taxon>
        <taxon>Aquisphaera</taxon>
    </lineage>
</organism>
<proteinExistence type="predicted"/>
<keyword evidence="3" id="KW-0479">Metal-binding</keyword>
<evidence type="ECO:0000313" key="6">
    <source>
        <dbReference type="EMBL" id="QEH32695.1"/>
    </source>
</evidence>
<keyword evidence="7" id="KW-1185">Reference proteome</keyword>
<evidence type="ECO:0000256" key="4">
    <source>
        <dbReference type="SAM" id="MobiDB-lite"/>
    </source>
</evidence>
<dbReference type="InterPro" id="IPR013658">
    <property type="entry name" value="SGL"/>
</dbReference>
<dbReference type="InterPro" id="IPR011042">
    <property type="entry name" value="6-blade_b-propeller_TolB-like"/>
</dbReference>
<dbReference type="PANTHER" id="PTHR47572:SF4">
    <property type="entry name" value="LACTONASE DRP35"/>
    <property type="match status" value="1"/>
</dbReference>
<reference evidence="6 7" key="1">
    <citation type="submission" date="2019-08" db="EMBL/GenBank/DDBJ databases">
        <title>Deep-cultivation of Planctomycetes and their phenomic and genomic characterization uncovers novel biology.</title>
        <authorList>
            <person name="Wiegand S."/>
            <person name="Jogler M."/>
            <person name="Boedeker C."/>
            <person name="Pinto D."/>
            <person name="Vollmers J."/>
            <person name="Rivas-Marin E."/>
            <person name="Kohn T."/>
            <person name="Peeters S.H."/>
            <person name="Heuer A."/>
            <person name="Rast P."/>
            <person name="Oberbeckmann S."/>
            <person name="Bunk B."/>
            <person name="Jeske O."/>
            <person name="Meyerdierks A."/>
            <person name="Storesund J.E."/>
            <person name="Kallscheuer N."/>
            <person name="Luecker S."/>
            <person name="Lage O.M."/>
            <person name="Pohl T."/>
            <person name="Merkel B.J."/>
            <person name="Hornburger P."/>
            <person name="Mueller R.-W."/>
            <person name="Bruemmer F."/>
            <person name="Labrenz M."/>
            <person name="Spormann A.M."/>
            <person name="Op den Camp H."/>
            <person name="Overmann J."/>
            <person name="Amann R."/>
            <person name="Jetten M.S.M."/>
            <person name="Mascher T."/>
            <person name="Medema M.H."/>
            <person name="Devos D.P."/>
            <person name="Kaster A.-K."/>
            <person name="Ovreas L."/>
            <person name="Rohde M."/>
            <person name="Galperin M.Y."/>
            <person name="Jogler C."/>
        </authorList>
    </citation>
    <scope>NUCLEOTIDE SEQUENCE [LARGE SCALE GENOMIC DNA]</scope>
    <source>
        <strain evidence="6 7">OJF2</strain>
    </source>
</reference>
<feature type="binding site" evidence="3">
    <location>
        <position position="171"/>
    </location>
    <ligand>
        <name>a divalent metal cation</name>
        <dbReference type="ChEBI" id="CHEBI:60240"/>
    </ligand>
</feature>
<keyword evidence="3" id="KW-0862">Zinc</keyword>
<feature type="binding site" evidence="3">
    <location>
        <position position="30"/>
    </location>
    <ligand>
        <name>a divalent metal cation</name>
        <dbReference type="ChEBI" id="CHEBI:60240"/>
    </ligand>
</feature>
<dbReference type="PANTHER" id="PTHR47572">
    <property type="entry name" value="LIPOPROTEIN-RELATED"/>
    <property type="match status" value="1"/>
</dbReference>
<dbReference type="AlphaFoldDB" id="A0A5B9VY89"/>
<dbReference type="KEGG" id="agv:OJF2_11740"/>
<dbReference type="Proteomes" id="UP000324233">
    <property type="component" value="Chromosome"/>
</dbReference>
<feature type="region of interest" description="Disordered" evidence="4">
    <location>
        <begin position="207"/>
        <end position="226"/>
    </location>
</feature>
<feature type="binding site" evidence="3">
    <location>
        <position position="223"/>
    </location>
    <ligand>
        <name>a divalent metal cation</name>
        <dbReference type="ChEBI" id="CHEBI:60240"/>
    </ligand>
</feature>
<dbReference type="InterPro" id="IPR051262">
    <property type="entry name" value="SMP-30/CGR1_Lactonase"/>
</dbReference>
<accession>A0A5B9VY89</accession>
<evidence type="ECO:0000256" key="3">
    <source>
        <dbReference type="PIRSR" id="PIRSR605511-2"/>
    </source>
</evidence>
<dbReference type="GO" id="GO:0046872">
    <property type="term" value="F:metal ion binding"/>
    <property type="evidence" value="ECO:0007669"/>
    <property type="project" value="UniProtKB-KW"/>
</dbReference>
<dbReference type="EMBL" id="CP042997">
    <property type="protein sequence ID" value="QEH32695.1"/>
    <property type="molecule type" value="Genomic_DNA"/>
</dbReference>